<keyword evidence="2" id="KW-1185">Reference proteome</keyword>
<sequence length="108" mass="12614">MNLKYDIESQIRLFSKKMDKINVANVNMPKLSTPPYHIRTPVKPKKEIKNPLVTEFSHGDNNKVLMKEEPQLKERPTVGEVEYDNISFIKTIEVLQEDYAISDEFFNS</sequence>
<evidence type="ECO:0000313" key="1">
    <source>
        <dbReference type="EMBL" id="MBW0544540.1"/>
    </source>
</evidence>
<evidence type="ECO:0000313" key="2">
    <source>
        <dbReference type="Proteomes" id="UP000765509"/>
    </source>
</evidence>
<dbReference type="AlphaFoldDB" id="A0A9Q3IMB7"/>
<protein>
    <submittedName>
        <fullName evidence="1">Uncharacterized protein</fullName>
    </submittedName>
</protein>
<comment type="caution">
    <text evidence="1">The sequence shown here is derived from an EMBL/GenBank/DDBJ whole genome shotgun (WGS) entry which is preliminary data.</text>
</comment>
<dbReference type="EMBL" id="AVOT02049383">
    <property type="protein sequence ID" value="MBW0544540.1"/>
    <property type="molecule type" value="Genomic_DNA"/>
</dbReference>
<organism evidence="1 2">
    <name type="scientific">Austropuccinia psidii MF-1</name>
    <dbReference type="NCBI Taxonomy" id="1389203"/>
    <lineage>
        <taxon>Eukaryota</taxon>
        <taxon>Fungi</taxon>
        <taxon>Dikarya</taxon>
        <taxon>Basidiomycota</taxon>
        <taxon>Pucciniomycotina</taxon>
        <taxon>Pucciniomycetes</taxon>
        <taxon>Pucciniales</taxon>
        <taxon>Sphaerophragmiaceae</taxon>
        <taxon>Austropuccinia</taxon>
    </lineage>
</organism>
<dbReference type="Proteomes" id="UP000765509">
    <property type="component" value="Unassembled WGS sequence"/>
</dbReference>
<proteinExistence type="predicted"/>
<gene>
    <name evidence="1" type="ORF">O181_084255</name>
</gene>
<accession>A0A9Q3IMB7</accession>
<reference evidence="1" key="1">
    <citation type="submission" date="2021-03" db="EMBL/GenBank/DDBJ databases">
        <title>Draft genome sequence of rust myrtle Austropuccinia psidii MF-1, a brazilian biotype.</title>
        <authorList>
            <person name="Quecine M.C."/>
            <person name="Pachon D.M.R."/>
            <person name="Bonatelli M.L."/>
            <person name="Correr F.H."/>
            <person name="Franceschini L.M."/>
            <person name="Leite T.F."/>
            <person name="Margarido G.R.A."/>
            <person name="Almeida C.A."/>
            <person name="Ferrarezi J.A."/>
            <person name="Labate C.A."/>
        </authorList>
    </citation>
    <scope>NUCLEOTIDE SEQUENCE</scope>
    <source>
        <strain evidence="1">MF-1</strain>
    </source>
</reference>
<name>A0A9Q3IMB7_9BASI</name>